<dbReference type="InterPro" id="IPR012340">
    <property type="entry name" value="NA-bd_OB-fold"/>
</dbReference>
<proteinExistence type="inferred from homology"/>
<gene>
    <name evidence="6 8" type="primary">ruvA</name>
    <name evidence="8" type="ORF">ACFO4N_05250</name>
</gene>
<dbReference type="Proteomes" id="UP001596022">
    <property type="component" value="Unassembled WGS sequence"/>
</dbReference>
<evidence type="ECO:0000256" key="3">
    <source>
        <dbReference type="ARBA" id="ARBA00023125"/>
    </source>
</evidence>
<comment type="domain">
    <text evidence="6">Has three domains with a flexible linker between the domains II and III and assumes an 'L' shape. Domain III is highly mobile and contacts RuvB.</text>
</comment>
<dbReference type="Pfam" id="PF14520">
    <property type="entry name" value="HHH_5"/>
    <property type="match status" value="1"/>
</dbReference>
<dbReference type="Gene3D" id="1.10.8.10">
    <property type="entry name" value="DNA helicase RuvA subunit, C-terminal domain"/>
    <property type="match status" value="1"/>
</dbReference>
<dbReference type="InterPro" id="IPR011114">
    <property type="entry name" value="RuvA_C"/>
</dbReference>
<name>A0ABV9GJN8_9BACL</name>
<evidence type="ECO:0000256" key="4">
    <source>
        <dbReference type="ARBA" id="ARBA00023172"/>
    </source>
</evidence>
<dbReference type="NCBIfam" id="TIGR00084">
    <property type="entry name" value="ruvA"/>
    <property type="match status" value="1"/>
</dbReference>
<keyword evidence="5 6" id="KW-0234">DNA repair</keyword>
<dbReference type="SMART" id="SM00278">
    <property type="entry name" value="HhH1"/>
    <property type="match status" value="2"/>
</dbReference>
<organism evidence="8 9">
    <name type="scientific">Camelliibacillus cellulosilyticus</name>
    <dbReference type="NCBI Taxonomy" id="2174486"/>
    <lineage>
        <taxon>Bacteria</taxon>
        <taxon>Bacillati</taxon>
        <taxon>Bacillota</taxon>
        <taxon>Bacilli</taxon>
        <taxon>Bacillales</taxon>
        <taxon>Sporolactobacillaceae</taxon>
        <taxon>Camelliibacillus</taxon>
    </lineage>
</organism>
<dbReference type="InterPro" id="IPR010994">
    <property type="entry name" value="RuvA_2-like"/>
</dbReference>
<comment type="subcellular location">
    <subcellularLocation>
        <location evidence="6">Cytoplasm</location>
    </subcellularLocation>
</comment>
<dbReference type="Pfam" id="PF07499">
    <property type="entry name" value="RuvA_C"/>
    <property type="match status" value="1"/>
</dbReference>
<comment type="similarity">
    <text evidence="6">Belongs to the RuvA family.</text>
</comment>
<reference evidence="9" key="1">
    <citation type="journal article" date="2019" name="Int. J. Syst. Evol. Microbiol.">
        <title>The Global Catalogue of Microorganisms (GCM) 10K type strain sequencing project: providing services to taxonomists for standard genome sequencing and annotation.</title>
        <authorList>
            <consortium name="The Broad Institute Genomics Platform"/>
            <consortium name="The Broad Institute Genome Sequencing Center for Infectious Disease"/>
            <person name="Wu L."/>
            <person name="Ma J."/>
        </authorList>
    </citation>
    <scope>NUCLEOTIDE SEQUENCE [LARGE SCALE GENOMIC DNA]</scope>
    <source>
        <strain evidence="9">CGMCC 1.16306</strain>
    </source>
</reference>
<feature type="domain" description="Helix-hairpin-helix DNA-binding motif class 1" evidence="7">
    <location>
        <begin position="70"/>
        <end position="89"/>
    </location>
</feature>
<evidence type="ECO:0000256" key="6">
    <source>
        <dbReference type="HAMAP-Rule" id="MF_00031"/>
    </source>
</evidence>
<dbReference type="InterPro" id="IPR003583">
    <property type="entry name" value="Hlx-hairpin-Hlx_DNA-bd_motif"/>
</dbReference>
<protein>
    <recommendedName>
        <fullName evidence="6">Holliday junction branch migration complex subunit RuvA</fullName>
    </recommendedName>
</protein>
<sequence>MIEFIHGKIDAVTSEYIVVENHGIGYLVYCPNPLSFPKEAVMTIYTYHYVREDAMHLYGFKTRDERSLFVHLISVSGIGPKGALAVLAAGEPERVAQAIEEEDDRYLTKFPGIGKKTARQMILDLKGKITVIANHSHRNDEIKPTVSNARAEAEDALRALGYSEREIAKVMPKIEDDNLTADQYVKTALRLMLSD</sequence>
<keyword evidence="4 6" id="KW-0233">DNA recombination</keyword>
<feature type="domain" description="Helix-hairpin-helix DNA-binding motif class 1" evidence="7">
    <location>
        <begin position="105"/>
        <end position="124"/>
    </location>
</feature>
<keyword evidence="9" id="KW-1185">Reference proteome</keyword>
<keyword evidence="2 6" id="KW-0227">DNA damage</keyword>
<accession>A0ABV9GJN8</accession>
<dbReference type="SUPFAM" id="SSF46929">
    <property type="entry name" value="DNA helicase RuvA subunit, C-terminal domain"/>
    <property type="match status" value="1"/>
</dbReference>
<dbReference type="GO" id="GO:0003678">
    <property type="term" value="F:DNA helicase activity"/>
    <property type="evidence" value="ECO:0007669"/>
    <property type="project" value="UniProtKB-EC"/>
</dbReference>
<comment type="caution">
    <text evidence="6">Lacks conserved residue(s) required for the propagation of feature annotation.</text>
</comment>
<keyword evidence="1 6" id="KW-0963">Cytoplasm</keyword>
<dbReference type="GO" id="GO:0016787">
    <property type="term" value="F:hydrolase activity"/>
    <property type="evidence" value="ECO:0007669"/>
    <property type="project" value="UniProtKB-KW"/>
</dbReference>
<evidence type="ECO:0000256" key="2">
    <source>
        <dbReference type="ARBA" id="ARBA00022763"/>
    </source>
</evidence>
<dbReference type="SUPFAM" id="SSF47781">
    <property type="entry name" value="RuvA domain 2-like"/>
    <property type="match status" value="1"/>
</dbReference>
<dbReference type="HAMAP" id="MF_00031">
    <property type="entry name" value="DNA_HJ_migration_RuvA"/>
    <property type="match status" value="1"/>
</dbReference>
<keyword evidence="3 6" id="KW-0238">DNA-binding</keyword>
<feature type="region of interest" description="Domain III" evidence="6">
    <location>
        <begin position="147"/>
        <end position="195"/>
    </location>
</feature>
<dbReference type="InterPro" id="IPR036267">
    <property type="entry name" value="RuvA_C_sf"/>
</dbReference>
<dbReference type="InterPro" id="IPR013849">
    <property type="entry name" value="DNA_helicase_Holl-junc_RuvA_I"/>
</dbReference>
<comment type="subunit">
    <text evidence="6">Homotetramer. Forms an RuvA(8)-RuvB(12)-Holliday junction (HJ) complex. HJ DNA is sandwiched between 2 RuvA tetramers; dsDNA enters through RuvA and exits via RuvB. An RuvB hexamer assembles on each DNA strand where it exits the tetramer. Each RuvB hexamer is contacted by two RuvA subunits (via domain III) on 2 adjacent RuvB subunits; this complex drives branch migration. In the full resolvosome a probable DNA-RuvA(4)-RuvB(12)-RuvC(2) complex forms which resolves the HJ.</text>
</comment>
<dbReference type="Gene3D" id="1.10.150.20">
    <property type="entry name" value="5' to 3' exonuclease, C-terminal subdomain"/>
    <property type="match status" value="1"/>
</dbReference>
<evidence type="ECO:0000259" key="7">
    <source>
        <dbReference type="SMART" id="SM00278"/>
    </source>
</evidence>
<evidence type="ECO:0000313" key="9">
    <source>
        <dbReference type="Proteomes" id="UP001596022"/>
    </source>
</evidence>
<comment type="function">
    <text evidence="6">The RuvA-RuvB-RuvC complex processes Holliday junction (HJ) DNA during genetic recombination and DNA repair, while the RuvA-RuvB complex plays an important role in the rescue of blocked DNA replication forks via replication fork reversal (RFR). RuvA specifically binds to HJ cruciform DNA, conferring on it an open structure. The RuvB hexamer acts as an ATP-dependent pump, pulling dsDNA into and through the RuvAB complex. HJ branch migration allows RuvC to scan DNA until it finds its consensus sequence, where it cleaves and resolves the cruciform DNA.</text>
</comment>
<dbReference type="CDD" id="cd14332">
    <property type="entry name" value="UBA_RuvA_C"/>
    <property type="match status" value="1"/>
</dbReference>
<comment type="caution">
    <text evidence="8">The sequence shown here is derived from an EMBL/GenBank/DDBJ whole genome shotgun (WGS) entry which is preliminary data.</text>
</comment>
<evidence type="ECO:0000256" key="1">
    <source>
        <dbReference type="ARBA" id="ARBA00022490"/>
    </source>
</evidence>
<dbReference type="InterPro" id="IPR000085">
    <property type="entry name" value="RuvA"/>
</dbReference>
<dbReference type="EMBL" id="JBHSFW010000001">
    <property type="protein sequence ID" value="MFC4618133.1"/>
    <property type="molecule type" value="Genomic_DNA"/>
</dbReference>
<evidence type="ECO:0000256" key="5">
    <source>
        <dbReference type="ARBA" id="ARBA00023204"/>
    </source>
</evidence>
<dbReference type="Gene3D" id="2.40.50.140">
    <property type="entry name" value="Nucleic acid-binding proteins"/>
    <property type="match status" value="1"/>
</dbReference>
<dbReference type="Pfam" id="PF01330">
    <property type="entry name" value="RuvA_N"/>
    <property type="match status" value="1"/>
</dbReference>
<dbReference type="SUPFAM" id="SSF50249">
    <property type="entry name" value="Nucleic acid-binding proteins"/>
    <property type="match status" value="1"/>
</dbReference>
<evidence type="ECO:0000313" key="8">
    <source>
        <dbReference type="EMBL" id="MFC4618133.1"/>
    </source>
</evidence>
<keyword evidence="8" id="KW-0378">Hydrolase</keyword>
<dbReference type="RefSeq" id="WP_376845136.1">
    <property type="nucleotide sequence ID" value="NZ_JBHSFW010000001.1"/>
</dbReference>